<dbReference type="AlphaFoldDB" id="A0A846MUZ5"/>
<dbReference type="InterPro" id="IPR026272">
    <property type="entry name" value="SdpI"/>
</dbReference>
<dbReference type="InterPro" id="IPR012867">
    <property type="entry name" value="DUF1648"/>
</dbReference>
<proteinExistence type="predicted"/>
<gene>
    <name evidence="3" type="ORF">FHS83_000666</name>
</gene>
<dbReference type="Pfam" id="PF13630">
    <property type="entry name" value="SdpI"/>
    <property type="match status" value="1"/>
</dbReference>
<feature type="transmembrane region" description="Helical" evidence="1">
    <location>
        <begin position="163"/>
        <end position="183"/>
    </location>
</feature>
<dbReference type="EMBL" id="JAASRM010000001">
    <property type="protein sequence ID" value="NIK87348.1"/>
    <property type="molecule type" value="Genomic_DNA"/>
</dbReference>
<feature type="transmembrane region" description="Helical" evidence="1">
    <location>
        <begin position="7"/>
        <end position="25"/>
    </location>
</feature>
<evidence type="ECO:0000256" key="1">
    <source>
        <dbReference type="SAM" id="Phobius"/>
    </source>
</evidence>
<evidence type="ECO:0000313" key="4">
    <source>
        <dbReference type="Proteomes" id="UP000570514"/>
    </source>
</evidence>
<feature type="domain" description="DUF1648" evidence="2">
    <location>
        <begin position="13"/>
        <end position="61"/>
    </location>
</feature>
<organism evidence="3 4">
    <name type="scientific">Rhizomicrobium palustre</name>
    <dbReference type="NCBI Taxonomy" id="189966"/>
    <lineage>
        <taxon>Bacteria</taxon>
        <taxon>Pseudomonadati</taxon>
        <taxon>Pseudomonadota</taxon>
        <taxon>Alphaproteobacteria</taxon>
        <taxon>Micropepsales</taxon>
        <taxon>Micropepsaceae</taxon>
        <taxon>Rhizomicrobium</taxon>
    </lineage>
</organism>
<dbReference type="PANTHER" id="PTHR37810:SF5">
    <property type="entry name" value="IMMUNITY PROTEIN SDPI"/>
    <property type="match status" value="1"/>
</dbReference>
<sequence length="218" mass="23258">METRAPLILSLALILGMIAISLWAWPHLSPNGLIAIHFGQHGQANGFARREVALFWAPLLALGLTIVFALYAHSQSNHQTAYQGAFITAWLGAVTAVFVGHCIVVFAARGFHPAIAGTGVLVPALLLTVLGNSLGKTRPNPLIGVRTPWTKKSDLAWDKTNRLAGRLCVATGLASLAALAAGGPLIGHGVLLSGVVIMTALCIPLSRHYWRRDPNRRM</sequence>
<keyword evidence="1" id="KW-0472">Membrane</keyword>
<dbReference type="Proteomes" id="UP000570514">
    <property type="component" value="Unassembled WGS sequence"/>
</dbReference>
<keyword evidence="1" id="KW-0812">Transmembrane</keyword>
<dbReference type="GO" id="GO:0009636">
    <property type="term" value="P:response to toxic substance"/>
    <property type="evidence" value="ECO:0007669"/>
    <property type="project" value="TreeGrafter"/>
</dbReference>
<feature type="transmembrane region" description="Helical" evidence="1">
    <location>
        <begin position="53"/>
        <end position="72"/>
    </location>
</feature>
<evidence type="ECO:0000259" key="2">
    <source>
        <dbReference type="Pfam" id="PF07853"/>
    </source>
</evidence>
<dbReference type="PANTHER" id="PTHR37810">
    <property type="entry name" value="IMMUNITY PROTEIN SDPI"/>
    <property type="match status" value="1"/>
</dbReference>
<dbReference type="PIRSF" id="PIRSF038959">
    <property type="entry name" value="SdpI"/>
    <property type="match status" value="1"/>
</dbReference>
<feature type="transmembrane region" description="Helical" evidence="1">
    <location>
        <begin position="114"/>
        <end position="134"/>
    </location>
</feature>
<accession>A0A846MUZ5</accession>
<reference evidence="3 4" key="1">
    <citation type="submission" date="2020-03" db="EMBL/GenBank/DDBJ databases">
        <title>Genomic Encyclopedia of Type Strains, Phase IV (KMG-IV): sequencing the most valuable type-strain genomes for metagenomic binning, comparative biology and taxonomic classification.</title>
        <authorList>
            <person name="Goeker M."/>
        </authorList>
    </citation>
    <scope>NUCLEOTIDE SEQUENCE [LARGE SCALE GENOMIC DNA]</scope>
    <source>
        <strain evidence="3 4">DSM 19867</strain>
    </source>
</reference>
<dbReference type="RefSeq" id="WP_167080884.1">
    <property type="nucleotide sequence ID" value="NZ_BAAADC010000001.1"/>
</dbReference>
<evidence type="ECO:0000313" key="3">
    <source>
        <dbReference type="EMBL" id="NIK87348.1"/>
    </source>
</evidence>
<dbReference type="Pfam" id="PF07853">
    <property type="entry name" value="DUF1648"/>
    <property type="match status" value="1"/>
</dbReference>
<protein>
    <submittedName>
        <fullName evidence="3">Putative membrane protein</fullName>
    </submittedName>
</protein>
<feature type="transmembrane region" description="Helical" evidence="1">
    <location>
        <begin position="189"/>
        <end position="210"/>
    </location>
</feature>
<dbReference type="InterPro" id="IPR025962">
    <property type="entry name" value="SdpI/YhfL"/>
</dbReference>
<comment type="caution">
    <text evidence="3">The sequence shown here is derived from an EMBL/GenBank/DDBJ whole genome shotgun (WGS) entry which is preliminary data.</text>
</comment>
<name>A0A846MUZ5_9PROT</name>
<feature type="transmembrane region" description="Helical" evidence="1">
    <location>
        <begin position="84"/>
        <end position="108"/>
    </location>
</feature>
<keyword evidence="4" id="KW-1185">Reference proteome</keyword>
<keyword evidence="1" id="KW-1133">Transmembrane helix</keyword>